<evidence type="ECO:0000313" key="10">
    <source>
        <dbReference type="Proteomes" id="UP000256485"/>
    </source>
</evidence>
<dbReference type="GO" id="GO:0010945">
    <property type="term" value="F:coenzyme A diphosphatase activity"/>
    <property type="evidence" value="ECO:0007669"/>
    <property type="project" value="InterPro"/>
</dbReference>
<dbReference type="InterPro" id="IPR015797">
    <property type="entry name" value="NUDIX_hydrolase-like_dom_sf"/>
</dbReference>
<evidence type="ECO:0000313" key="9">
    <source>
        <dbReference type="EMBL" id="REF36835.1"/>
    </source>
</evidence>
<dbReference type="InterPro" id="IPR045121">
    <property type="entry name" value="CoAse"/>
</dbReference>
<dbReference type="PANTHER" id="PTHR12992:SF11">
    <property type="entry name" value="MITOCHONDRIAL COENZYME A DIPHOSPHATASE NUDT8"/>
    <property type="match status" value="1"/>
</dbReference>
<dbReference type="CDD" id="cd03426">
    <property type="entry name" value="NUDIX_CoAse_Nudt7"/>
    <property type="match status" value="1"/>
</dbReference>
<evidence type="ECO:0000256" key="4">
    <source>
        <dbReference type="ARBA" id="ARBA00022801"/>
    </source>
</evidence>
<dbReference type="PANTHER" id="PTHR12992">
    <property type="entry name" value="NUDIX HYDROLASE"/>
    <property type="match status" value="1"/>
</dbReference>
<evidence type="ECO:0000256" key="5">
    <source>
        <dbReference type="ARBA" id="ARBA00022842"/>
    </source>
</evidence>
<evidence type="ECO:0000256" key="7">
    <source>
        <dbReference type="SAM" id="MobiDB-lite"/>
    </source>
</evidence>
<dbReference type="AlphaFoldDB" id="A0A3D9VCN3"/>
<name>A0A3D9VCN3_THECX</name>
<feature type="region of interest" description="Disordered" evidence="7">
    <location>
        <begin position="218"/>
        <end position="275"/>
    </location>
</feature>
<evidence type="ECO:0000259" key="8">
    <source>
        <dbReference type="PROSITE" id="PS51462"/>
    </source>
</evidence>
<dbReference type="InterPro" id="IPR000086">
    <property type="entry name" value="NUDIX_hydrolase_dom"/>
</dbReference>
<evidence type="ECO:0000256" key="3">
    <source>
        <dbReference type="ARBA" id="ARBA00022723"/>
    </source>
</evidence>
<dbReference type="PROSITE" id="PS51462">
    <property type="entry name" value="NUDIX"/>
    <property type="match status" value="1"/>
</dbReference>
<accession>A0A3D9VCN3</accession>
<evidence type="ECO:0000256" key="1">
    <source>
        <dbReference type="ARBA" id="ARBA00001936"/>
    </source>
</evidence>
<dbReference type="Proteomes" id="UP000256485">
    <property type="component" value="Unassembled WGS sequence"/>
</dbReference>
<comment type="cofactor">
    <cofactor evidence="1">
        <name>Mn(2+)</name>
        <dbReference type="ChEBI" id="CHEBI:29035"/>
    </cofactor>
</comment>
<proteinExistence type="predicted"/>
<dbReference type="Gene3D" id="3.90.79.10">
    <property type="entry name" value="Nucleoside Triphosphate Pyrophosphohydrolase"/>
    <property type="match status" value="1"/>
</dbReference>
<keyword evidence="10" id="KW-1185">Reference proteome</keyword>
<gene>
    <name evidence="9" type="ORF">DFJ64_2269</name>
</gene>
<organism evidence="9 10">
    <name type="scientific">Thermasporomyces composti</name>
    <dbReference type="NCBI Taxonomy" id="696763"/>
    <lineage>
        <taxon>Bacteria</taxon>
        <taxon>Bacillati</taxon>
        <taxon>Actinomycetota</taxon>
        <taxon>Actinomycetes</taxon>
        <taxon>Propionibacteriales</taxon>
        <taxon>Nocardioidaceae</taxon>
        <taxon>Thermasporomyces</taxon>
    </lineage>
</organism>
<comment type="caution">
    <text evidence="9">The sequence shown here is derived from an EMBL/GenBank/DDBJ whole genome shotgun (WGS) entry which is preliminary data.</text>
</comment>
<comment type="cofactor">
    <cofactor evidence="2">
        <name>Mg(2+)</name>
        <dbReference type="ChEBI" id="CHEBI:18420"/>
    </cofactor>
</comment>
<protein>
    <submittedName>
        <fullName evidence="9">NUDIX domain-containing protein</fullName>
    </submittedName>
</protein>
<keyword evidence="4" id="KW-0378">Hydrolase</keyword>
<keyword evidence="6" id="KW-0464">Manganese</keyword>
<feature type="domain" description="Nudix hydrolase" evidence="8">
    <location>
        <begin position="36"/>
        <end position="176"/>
    </location>
</feature>
<keyword evidence="5" id="KW-0460">Magnesium</keyword>
<dbReference type="OrthoDB" id="9802805at2"/>
<keyword evidence="3" id="KW-0479">Metal-binding</keyword>
<dbReference type="SUPFAM" id="SSF55811">
    <property type="entry name" value="Nudix"/>
    <property type="match status" value="1"/>
</dbReference>
<sequence>MAGEFDHLPAWLRPVAELGRRVGPADFATALPPDGGGRPSAVLLLFGEGPEGPDLLLIERAHTLRSHAGQPAFPGGAIDADDSGPVAAALRETVEETGLDPSGVEVFGTLPALYLPPSGYVVTPVMAWWRSPSPVRVVDPREVASVHRVPLAALLDPKNRFRVRHPSGFVGPAFGVAGLIVWGFTAGVLDRLFALTGWERPWDRTRVVDLPARLVHLDRPVSDPAGPAADAAERVRGEATSEDTRGRDERRHGRMEGDDAAKPADQDPPWRGGMP</sequence>
<dbReference type="EMBL" id="QTUC01000001">
    <property type="protein sequence ID" value="REF36835.1"/>
    <property type="molecule type" value="Genomic_DNA"/>
</dbReference>
<feature type="compositionally biased region" description="Basic and acidic residues" evidence="7">
    <location>
        <begin position="231"/>
        <end position="265"/>
    </location>
</feature>
<dbReference type="GO" id="GO:0046872">
    <property type="term" value="F:metal ion binding"/>
    <property type="evidence" value="ECO:0007669"/>
    <property type="project" value="UniProtKB-KW"/>
</dbReference>
<dbReference type="Pfam" id="PF00293">
    <property type="entry name" value="NUDIX"/>
    <property type="match status" value="1"/>
</dbReference>
<evidence type="ECO:0000256" key="2">
    <source>
        <dbReference type="ARBA" id="ARBA00001946"/>
    </source>
</evidence>
<reference evidence="9 10" key="1">
    <citation type="submission" date="2018-08" db="EMBL/GenBank/DDBJ databases">
        <title>Sequencing the genomes of 1000 actinobacteria strains.</title>
        <authorList>
            <person name="Klenk H.-P."/>
        </authorList>
    </citation>
    <scope>NUCLEOTIDE SEQUENCE [LARGE SCALE GENOMIC DNA]</scope>
    <source>
        <strain evidence="9 10">DSM 22891</strain>
    </source>
</reference>
<evidence type="ECO:0000256" key="6">
    <source>
        <dbReference type="ARBA" id="ARBA00023211"/>
    </source>
</evidence>